<protein>
    <submittedName>
        <fullName evidence="2">Uncharacterized protein</fullName>
    </submittedName>
</protein>
<evidence type="ECO:0000313" key="2">
    <source>
        <dbReference type="EMBL" id="GAI00829.1"/>
    </source>
</evidence>
<name>X1M350_9ZZZZ</name>
<feature type="non-terminal residue" evidence="2">
    <location>
        <position position="99"/>
    </location>
</feature>
<accession>X1M350</accession>
<evidence type="ECO:0000256" key="1">
    <source>
        <dbReference type="SAM" id="MobiDB-lite"/>
    </source>
</evidence>
<organism evidence="2">
    <name type="scientific">marine sediment metagenome</name>
    <dbReference type="NCBI Taxonomy" id="412755"/>
    <lineage>
        <taxon>unclassified sequences</taxon>
        <taxon>metagenomes</taxon>
        <taxon>ecological metagenomes</taxon>
    </lineage>
</organism>
<feature type="non-terminal residue" evidence="2">
    <location>
        <position position="1"/>
    </location>
</feature>
<reference evidence="2" key="1">
    <citation type="journal article" date="2014" name="Front. Microbiol.">
        <title>High frequency of phylogenetically diverse reductive dehalogenase-homologous genes in deep subseafloor sedimentary metagenomes.</title>
        <authorList>
            <person name="Kawai M."/>
            <person name="Futagami T."/>
            <person name="Toyoda A."/>
            <person name="Takaki Y."/>
            <person name="Nishi S."/>
            <person name="Hori S."/>
            <person name="Arai W."/>
            <person name="Tsubouchi T."/>
            <person name="Morono Y."/>
            <person name="Uchiyama I."/>
            <person name="Ito T."/>
            <person name="Fujiyama A."/>
            <person name="Inagaki F."/>
            <person name="Takami H."/>
        </authorList>
    </citation>
    <scope>NUCLEOTIDE SEQUENCE</scope>
    <source>
        <strain evidence="2">Expedition CK06-06</strain>
    </source>
</reference>
<proteinExistence type="predicted"/>
<dbReference type="AlphaFoldDB" id="X1M350"/>
<dbReference type="EMBL" id="BARU01047633">
    <property type="protein sequence ID" value="GAI00829.1"/>
    <property type="molecule type" value="Genomic_DNA"/>
</dbReference>
<sequence>SSASFIMPNYNVMVTITTYMVILEELFPGYYEDSWYSDDVEIFSVTLPGAEVGIETLEVDITPVGTGYVTTIPASEEGRSTWHNGDTGTFPYGTQVKVT</sequence>
<comment type="caution">
    <text evidence="2">The sequence shown here is derived from an EMBL/GenBank/DDBJ whole genome shotgun (WGS) entry which is preliminary data.</text>
</comment>
<feature type="region of interest" description="Disordered" evidence="1">
    <location>
        <begin position="77"/>
        <end position="99"/>
    </location>
</feature>
<gene>
    <name evidence="2" type="ORF">S03H2_71270</name>
</gene>